<reference evidence="5" key="1">
    <citation type="submission" date="2025-08" db="UniProtKB">
        <authorList>
            <consortium name="RefSeq"/>
        </authorList>
    </citation>
    <scope>IDENTIFICATION</scope>
    <source>
        <tissue evidence="5">Whole sample</tissue>
    </source>
</reference>
<dbReference type="Pfam" id="PF05648">
    <property type="entry name" value="PEX11"/>
    <property type="match status" value="1"/>
</dbReference>
<sequence>MELVSVLESHRGRDKIVRLCTYAAMMLGDSGRGDVHRKLLIISGELGAARMTMRLFDDLSMLLSNFKYGLGSKEENPLIRLMTLVTNVSYQIFYPLEHIYWLTNKNVLTSFVSLKWITGSIFAWAVALLADIVRLITKIITLKKELGELRKQQLLTSTEESEVEVRSERKTTVVTEIRESYLLLIQNMADFTNAISWLPPGLILWSGKLSRFQNGFFGLISSSIMLYRAWPQKEKTS</sequence>
<evidence type="ECO:0000256" key="2">
    <source>
        <dbReference type="ARBA" id="ARBA00023140"/>
    </source>
</evidence>
<dbReference type="GeneID" id="111117608"/>
<evidence type="ECO:0000313" key="5">
    <source>
        <dbReference type="RefSeq" id="XP_022312468.1"/>
    </source>
</evidence>
<keyword evidence="4" id="KW-1185">Reference proteome</keyword>
<organism evidence="4 5">
    <name type="scientific">Crassostrea virginica</name>
    <name type="common">Eastern oyster</name>
    <dbReference type="NCBI Taxonomy" id="6565"/>
    <lineage>
        <taxon>Eukaryota</taxon>
        <taxon>Metazoa</taxon>
        <taxon>Spiralia</taxon>
        <taxon>Lophotrochozoa</taxon>
        <taxon>Mollusca</taxon>
        <taxon>Bivalvia</taxon>
        <taxon>Autobranchia</taxon>
        <taxon>Pteriomorphia</taxon>
        <taxon>Ostreida</taxon>
        <taxon>Ostreoidea</taxon>
        <taxon>Ostreidae</taxon>
        <taxon>Crassostrea</taxon>
    </lineage>
</organism>
<evidence type="ECO:0000256" key="1">
    <source>
        <dbReference type="ARBA" id="ARBA00023136"/>
    </source>
</evidence>
<dbReference type="PANTHER" id="PTHR20990">
    <property type="entry name" value="PEROXISOMAL BIOGENESIS FACTOR 11"/>
    <property type="match status" value="1"/>
</dbReference>
<dbReference type="GO" id="GO:0005778">
    <property type="term" value="C:peroxisomal membrane"/>
    <property type="evidence" value="ECO:0007669"/>
    <property type="project" value="UniProtKB-SubCell"/>
</dbReference>
<dbReference type="AlphaFoldDB" id="A0A8B8C9N9"/>
<dbReference type="PANTHER" id="PTHR20990:SF1">
    <property type="entry name" value="PEROXISOMAL MEMBRANE PROTEIN 11C"/>
    <property type="match status" value="1"/>
</dbReference>
<dbReference type="Proteomes" id="UP000694844">
    <property type="component" value="Chromosome 10"/>
</dbReference>
<dbReference type="KEGG" id="cvn:111117608"/>
<evidence type="ECO:0000313" key="4">
    <source>
        <dbReference type="Proteomes" id="UP000694844"/>
    </source>
</evidence>
<dbReference type="GO" id="GO:0016559">
    <property type="term" value="P:peroxisome fission"/>
    <property type="evidence" value="ECO:0007669"/>
    <property type="project" value="InterPro"/>
</dbReference>
<dbReference type="OrthoDB" id="10005898at2759"/>
<accession>A0A8B8C9N9</accession>
<gene>
    <name evidence="5" type="primary">LOC111117608</name>
</gene>
<name>A0A8B8C9N9_CRAVI</name>
<dbReference type="RefSeq" id="XP_022312468.1">
    <property type="nucleotide sequence ID" value="XM_022456760.1"/>
</dbReference>
<evidence type="ECO:0000256" key="3">
    <source>
        <dbReference type="ARBA" id="ARBA00046271"/>
    </source>
</evidence>
<protein>
    <submittedName>
        <fullName evidence="5">Peroxisomal membrane protein 11C-like</fullName>
    </submittedName>
</protein>
<dbReference type="InterPro" id="IPR026510">
    <property type="entry name" value="PEX11C_met"/>
</dbReference>
<dbReference type="InterPro" id="IPR008733">
    <property type="entry name" value="PEX11"/>
</dbReference>
<keyword evidence="2" id="KW-0576">Peroxisome</keyword>
<comment type="subcellular location">
    <subcellularLocation>
        <location evidence="3">Peroxisome membrane</location>
    </subcellularLocation>
</comment>
<proteinExistence type="predicted"/>
<keyword evidence="1" id="KW-0472">Membrane</keyword>